<proteinExistence type="predicted"/>
<sequence length="345" mass="35937">MREHRAANHVTDGEDARNAGLAVVVDVDEATLVQGHAAVGGQQVGGHRATADRDDQLVEGFLLLAVGVGEGHGDLLLLHFRSGHAGTQANVQALLGQDLQGFLGDLLVGSREELVQGFQHGHLGTQAGPYRTQLQADDAGADHTQLLRHGLEFQGAGGVDDDVVGQRGRRDLHRAGAGSDDHVLGFQDLGLAVETGHFHLLVGQQLAVAFEGGHAVGLEQGSDAAGQVLDDVGLARNHRRNVDGDALGFDTMDFEGLFGLMVLVGAVQQRLGRDAANVQAGTAERHLAFLADVLLDAGGLQAQLGSADGGNVTAGAGTNHYHVEFLAHISILIRVKPDGPTRGPP</sequence>
<dbReference type="Proteomes" id="UP000270834">
    <property type="component" value="Unassembled WGS sequence"/>
</dbReference>
<reference evidence="1 2" key="1">
    <citation type="submission" date="2018-08" db="EMBL/GenBank/DDBJ databases">
        <title>Recombination of ecologically and evolutionarily significant loci maintains genetic cohesion in the Pseudomonas syringae species complex.</title>
        <authorList>
            <person name="Dillon M."/>
            <person name="Thakur S."/>
            <person name="Almeida R.N.D."/>
            <person name="Weir B.S."/>
            <person name="Guttman D.S."/>
        </authorList>
    </citation>
    <scope>NUCLEOTIDE SEQUENCE [LARGE SCALE GENOMIC DNA]</scope>
    <source>
        <strain evidence="1 2">ICMP 7846</strain>
    </source>
</reference>
<name>A0A3M5DJX0_PSEAI</name>
<accession>A0A3M5DJX0</accession>
<dbReference type="AlphaFoldDB" id="A0A3M5DJX0"/>
<gene>
    <name evidence="1" type="ORF">ALP65_04644</name>
</gene>
<protein>
    <submittedName>
        <fullName evidence="1">Uncharacterized protein</fullName>
    </submittedName>
</protein>
<evidence type="ECO:0000313" key="2">
    <source>
        <dbReference type="Proteomes" id="UP000270834"/>
    </source>
</evidence>
<comment type="caution">
    <text evidence="1">The sequence shown here is derived from an EMBL/GenBank/DDBJ whole genome shotgun (WGS) entry which is preliminary data.</text>
</comment>
<evidence type="ECO:0000313" key="1">
    <source>
        <dbReference type="EMBL" id="RMS50352.1"/>
    </source>
</evidence>
<organism evidence="1 2">
    <name type="scientific">Pseudomonas aeruginosa</name>
    <dbReference type="NCBI Taxonomy" id="287"/>
    <lineage>
        <taxon>Bacteria</taxon>
        <taxon>Pseudomonadati</taxon>
        <taxon>Pseudomonadota</taxon>
        <taxon>Gammaproteobacteria</taxon>
        <taxon>Pseudomonadales</taxon>
        <taxon>Pseudomonadaceae</taxon>
        <taxon>Pseudomonas</taxon>
    </lineage>
</organism>
<dbReference type="EMBL" id="RBSQ01000929">
    <property type="protein sequence ID" value="RMS50352.1"/>
    <property type="molecule type" value="Genomic_DNA"/>
</dbReference>